<keyword evidence="1" id="KW-0472">Membrane</keyword>
<dbReference type="EMBL" id="PKKM01000007">
    <property type="protein sequence ID" value="PKY64425.1"/>
    <property type="molecule type" value="Genomic_DNA"/>
</dbReference>
<name>A0A2I1HZX5_9ACTO</name>
<organism evidence="4 5">
    <name type="scientific">Schaalia odontolytica</name>
    <dbReference type="NCBI Taxonomy" id="1660"/>
    <lineage>
        <taxon>Bacteria</taxon>
        <taxon>Bacillati</taxon>
        <taxon>Actinomycetota</taxon>
        <taxon>Actinomycetes</taxon>
        <taxon>Actinomycetales</taxon>
        <taxon>Actinomycetaceae</taxon>
        <taxon>Schaalia</taxon>
    </lineage>
</organism>
<dbReference type="InterPro" id="IPR027788">
    <property type="entry name" value="Alpha/beta-hydrolase_N_dom"/>
</dbReference>
<sequence length="576" mass="62535">MVAMGVSFLGVIAALAMYAVSVAPSLMARSWAWHAVASGVLVSCGYVGGVIVQNVGARVIRMTGLTIRASEPVEIGFRVCIAALFAIWWLYAVIQSYRRARVAARLVNMPGETFGEYLLGTAGTVVIAWCLIAIVGALNRLGRMLIAALGGYMPRPAAILVGVAILVVLVFFLTSNVILRGGIGFFRHHAEQMNMRTARGIYKPFVPERSASPASPVTWESVGGQGRVFLGRGPSRLDIAQVCGGEAMEPIRVYSGMPTGGAGIEQAAATVVAELRRTGAFDRAVILIAASTGSGWVDEWQVQPLEFLTHGNCATASLQYSYVPSALNWLTGLEPAQEASAALFRAVRAELDTMDEADRPALFVCGESLGAFASQSVFSSVEEALSQVDGALWVGTPAFTPMHAELTAARHKGSPEVAPVVYNGRRVRFVNEPSDLRTDLYGRELGPWGFPRLVYAQHPSDPVVWWNRKLLWTQPDWLRERAGRDVSRFVEFTRFVTFIQVLADLPVAGTAPGGHGHTYNEELIPLWRAILGFDLLFDEEPTHPRLAGLDGAWVDDDMVERIGIVVRANLELSDRQ</sequence>
<evidence type="ECO:0000259" key="2">
    <source>
        <dbReference type="Pfam" id="PF10081"/>
    </source>
</evidence>
<comment type="caution">
    <text evidence="4">The sequence shown here is derived from an EMBL/GenBank/DDBJ whole genome shotgun (WGS) entry which is preliminary data.</text>
</comment>
<proteinExistence type="predicted"/>
<dbReference type="Pfam" id="PF10081">
    <property type="entry name" value="Abhydrolase_9"/>
    <property type="match status" value="1"/>
</dbReference>
<evidence type="ECO:0000259" key="3">
    <source>
        <dbReference type="Pfam" id="PF15420"/>
    </source>
</evidence>
<reference evidence="4 5" key="1">
    <citation type="submission" date="2017-12" db="EMBL/GenBank/DDBJ databases">
        <title>Phylogenetic diversity of female urinary microbiome.</title>
        <authorList>
            <person name="Thomas-White K."/>
            <person name="Wolfe A.J."/>
        </authorList>
    </citation>
    <scope>NUCLEOTIDE SEQUENCE [LARGE SCALE GENOMIC DNA]</scope>
    <source>
        <strain evidence="4 5">UMB0018</strain>
    </source>
</reference>
<keyword evidence="1" id="KW-0812">Transmembrane</keyword>
<dbReference type="InterPro" id="IPR027787">
    <property type="entry name" value="Alpha/beta-hydrolase_catalytic"/>
</dbReference>
<feature type="transmembrane region" description="Helical" evidence="1">
    <location>
        <begin position="75"/>
        <end position="97"/>
    </location>
</feature>
<feature type="transmembrane region" description="Helical" evidence="1">
    <location>
        <begin position="158"/>
        <end position="179"/>
    </location>
</feature>
<evidence type="ECO:0000313" key="5">
    <source>
        <dbReference type="Proteomes" id="UP000234198"/>
    </source>
</evidence>
<feature type="domain" description="Alpha/beta-hydrolase N-terminal" evidence="3">
    <location>
        <begin position="23"/>
        <end position="234"/>
    </location>
</feature>
<dbReference type="Proteomes" id="UP000234198">
    <property type="component" value="Unassembled WGS sequence"/>
</dbReference>
<dbReference type="Pfam" id="PF15420">
    <property type="entry name" value="Abhydrolase_9_N"/>
    <property type="match status" value="1"/>
</dbReference>
<dbReference type="RefSeq" id="WP_101601916.1">
    <property type="nucleotide sequence ID" value="NZ_PKKM01000007.1"/>
</dbReference>
<evidence type="ECO:0008006" key="6">
    <source>
        <dbReference type="Google" id="ProtNLM"/>
    </source>
</evidence>
<keyword evidence="1" id="KW-1133">Transmembrane helix</keyword>
<accession>A0A2I1HZX5</accession>
<feature type="transmembrane region" description="Helical" evidence="1">
    <location>
        <begin position="117"/>
        <end position="138"/>
    </location>
</feature>
<evidence type="ECO:0000256" key="1">
    <source>
        <dbReference type="SAM" id="Phobius"/>
    </source>
</evidence>
<dbReference type="AlphaFoldDB" id="A0A2I1HZX5"/>
<gene>
    <name evidence="4" type="ORF">CYJ22_06365</name>
</gene>
<protein>
    <recommendedName>
        <fullName evidence="6">Alpha/beta-hydrolase family</fullName>
    </recommendedName>
</protein>
<feature type="domain" description="Alpha/beta-hydrolase catalytic" evidence="2">
    <location>
        <begin position="251"/>
        <end position="532"/>
    </location>
</feature>
<feature type="transmembrane region" description="Helical" evidence="1">
    <location>
        <begin position="31"/>
        <end position="55"/>
    </location>
</feature>
<evidence type="ECO:0000313" key="4">
    <source>
        <dbReference type="EMBL" id="PKY64425.1"/>
    </source>
</evidence>